<dbReference type="Proteomes" id="UP000568888">
    <property type="component" value="Unassembled WGS sequence"/>
</dbReference>
<gene>
    <name evidence="2" type="ORF">GMPD_04170</name>
    <name evidence="3" type="ORF">M1B72_21155</name>
</gene>
<evidence type="ECO:0000313" key="5">
    <source>
        <dbReference type="Proteomes" id="UP000831485"/>
    </source>
</evidence>
<dbReference type="AlphaFoldDB" id="A0A6V8MQY7"/>
<organism evidence="2 4">
    <name type="scientific">Geomonas paludis</name>
    <dbReference type="NCBI Taxonomy" id="2740185"/>
    <lineage>
        <taxon>Bacteria</taxon>
        <taxon>Pseudomonadati</taxon>
        <taxon>Thermodesulfobacteriota</taxon>
        <taxon>Desulfuromonadia</taxon>
        <taxon>Geobacterales</taxon>
        <taxon>Geobacteraceae</taxon>
        <taxon>Geomonas</taxon>
    </lineage>
</organism>
<reference evidence="2" key="2">
    <citation type="journal article" date="2021" name="Int. J. Syst. Evol. Microbiol.">
        <title>Geomonas silvestris sp. nov., Geomonas paludis sp. nov. and Geomonas limicola sp. nov., isolated from terrestrial environments, and emended description of the genus Geomonas.</title>
        <authorList>
            <person name="Itoh H."/>
            <person name="Xu Z."/>
            <person name="Masuda Y."/>
            <person name="Ushijima N."/>
            <person name="Hayakawa C."/>
            <person name="Shiratori Y."/>
            <person name="Senoo K."/>
        </authorList>
    </citation>
    <scope>NUCLEOTIDE SEQUENCE</scope>
    <source>
        <strain evidence="2">Red736</strain>
    </source>
</reference>
<accession>A0A6V8MQY7</accession>
<dbReference type="NCBIfam" id="NF041621">
    <property type="entry name" value="MXAN_5187_C_dom"/>
    <property type="match status" value="1"/>
</dbReference>
<evidence type="ECO:0000313" key="4">
    <source>
        <dbReference type="Proteomes" id="UP000568888"/>
    </source>
</evidence>
<keyword evidence="5" id="KW-1185">Reference proteome</keyword>
<dbReference type="RefSeq" id="WP_183344571.1">
    <property type="nucleotide sequence ID" value="NZ_BLXY01000001.1"/>
</dbReference>
<evidence type="ECO:0000313" key="3">
    <source>
        <dbReference type="EMBL" id="UPU35919.1"/>
    </source>
</evidence>
<reference evidence="3" key="3">
    <citation type="submission" date="2022-04" db="EMBL/GenBank/DDBJ databases">
        <authorList>
            <person name="Liu G."/>
        </authorList>
    </citation>
    <scope>NUCLEOTIDE SEQUENCE</scope>
    <source>
        <strain evidence="3">RG22</strain>
    </source>
</reference>
<evidence type="ECO:0000256" key="1">
    <source>
        <dbReference type="SAM" id="MobiDB-lite"/>
    </source>
</evidence>
<feature type="region of interest" description="Disordered" evidence="1">
    <location>
        <begin position="99"/>
        <end position="118"/>
    </location>
</feature>
<protein>
    <submittedName>
        <fullName evidence="2">Uncharacterized protein</fullName>
    </submittedName>
</protein>
<dbReference type="Proteomes" id="UP000831485">
    <property type="component" value="Chromosome"/>
</dbReference>
<name>A0A6V8MQY7_9BACT</name>
<evidence type="ECO:0000313" key="2">
    <source>
        <dbReference type="EMBL" id="GFO62498.1"/>
    </source>
</evidence>
<dbReference type="EMBL" id="CP096574">
    <property type="protein sequence ID" value="UPU35919.1"/>
    <property type="molecule type" value="Genomic_DNA"/>
</dbReference>
<dbReference type="EMBL" id="BLXY01000001">
    <property type="protein sequence ID" value="GFO62498.1"/>
    <property type="molecule type" value="Genomic_DNA"/>
</dbReference>
<reference evidence="4" key="1">
    <citation type="submission" date="2020-06" db="EMBL/GenBank/DDBJ databases">
        <title>Draft genomic sequecing of Geomonas sp. Red736.</title>
        <authorList>
            <person name="Itoh H."/>
            <person name="Xu Z.X."/>
            <person name="Ushijima N."/>
            <person name="Masuda Y."/>
            <person name="Shiratori Y."/>
            <person name="Senoo K."/>
        </authorList>
    </citation>
    <scope>NUCLEOTIDE SEQUENCE [LARGE SCALE GENOMIC DNA]</scope>
    <source>
        <strain evidence="4">Red736</strain>
    </source>
</reference>
<sequence>MGVAEDIAKLELDLRELVIKYEQYFFGIEKREPLRLLDAVERAVRRYQNVSIPNTSQRFKYDSLVATLSVHKQKWTRTNRLIEEGKFQRDRFRMSLHQAEKAEKGGKAAATPPPPSHDPQIDAVFQQYVNARLACNLPVDNVTREKVAEAINRQKPVLMQKYGCRDVDFVVVIEGGKPSLKARPKTT</sequence>
<proteinExistence type="predicted"/>